<organism evidence="2 3">
    <name type="scientific">Necator americanus</name>
    <name type="common">Human hookworm</name>
    <dbReference type="NCBI Taxonomy" id="51031"/>
    <lineage>
        <taxon>Eukaryota</taxon>
        <taxon>Metazoa</taxon>
        <taxon>Ecdysozoa</taxon>
        <taxon>Nematoda</taxon>
        <taxon>Chromadorea</taxon>
        <taxon>Rhabditida</taxon>
        <taxon>Rhabditina</taxon>
        <taxon>Rhabditomorpha</taxon>
        <taxon>Strongyloidea</taxon>
        <taxon>Ancylostomatidae</taxon>
        <taxon>Bunostominae</taxon>
        <taxon>Necator</taxon>
    </lineage>
</organism>
<protein>
    <submittedName>
        <fullName evidence="2">Uncharacterized protein</fullName>
    </submittedName>
</protein>
<dbReference type="Proteomes" id="UP001303046">
    <property type="component" value="Unassembled WGS sequence"/>
</dbReference>
<proteinExistence type="predicted"/>
<feature type="compositionally biased region" description="Basic and acidic residues" evidence="1">
    <location>
        <begin position="40"/>
        <end position="68"/>
    </location>
</feature>
<evidence type="ECO:0000313" key="3">
    <source>
        <dbReference type="Proteomes" id="UP001303046"/>
    </source>
</evidence>
<feature type="region of interest" description="Disordered" evidence="1">
    <location>
        <begin position="22"/>
        <end position="68"/>
    </location>
</feature>
<comment type="caution">
    <text evidence="2">The sequence shown here is derived from an EMBL/GenBank/DDBJ whole genome shotgun (WGS) entry which is preliminary data.</text>
</comment>
<name>A0ABR1BJG6_NECAM</name>
<accession>A0ABR1BJG6</accession>
<evidence type="ECO:0000256" key="1">
    <source>
        <dbReference type="SAM" id="MobiDB-lite"/>
    </source>
</evidence>
<feature type="compositionally biased region" description="Polar residues" evidence="1">
    <location>
        <begin position="25"/>
        <end position="34"/>
    </location>
</feature>
<dbReference type="EMBL" id="JAVFWL010000001">
    <property type="protein sequence ID" value="KAK6726594.1"/>
    <property type="molecule type" value="Genomic_DNA"/>
</dbReference>
<evidence type="ECO:0000313" key="2">
    <source>
        <dbReference type="EMBL" id="KAK6726594.1"/>
    </source>
</evidence>
<sequence length="114" mass="13051">MRGRCSWSEQCTVVAKIWAKPVIETGTSRTQSENHTTRPLGRESNLRGPQERGLKAEENNEKDSLDRRGAAAEELRAHAWALFMIRTMYGRCKNLGQAGDRNRDLSHPKRESYH</sequence>
<reference evidence="2 3" key="1">
    <citation type="submission" date="2023-08" db="EMBL/GenBank/DDBJ databases">
        <title>A Necator americanus chromosomal reference genome.</title>
        <authorList>
            <person name="Ilik V."/>
            <person name="Petrzelkova K.J."/>
            <person name="Pardy F."/>
            <person name="Fuh T."/>
            <person name="Niatou-Singa F.S."/>
            <person name="Gouil Q."/>
            <person name="Baker L."/>
            <person name="Ritchie M.E."/>
            <person name="Jex A.R."/>
            <person name="Gazzola D."/>
            <person name="Li H."/>
            <person name="Toshio Fujiwara R."/>
            <person name="Zhan B."/>
            <person name="Aroian R.V."/>
            <person name="Pafco B."/>
            <person name="Schwarz E.M."/>
        </authorList>
    </citation>
    <scope>NUCLEOTIDE SEQUENCE [LARGE SCALE GENOMIC DNA]</scope>
    <source>
        <strain evidence="2 3">Aroian</strain>
        <tissue evidence="2">Whole animal</tissue>
    </source>
</reference>
<keyword evidence="3" id="KW-1185">Reference proteome</keyword>
<gene>
    <name evidence="2" type="primary">Necator_chrI.g864</name>
    <name evidence="2" type="ORF">RB195_004740</name>
</gene>